<name>A0ABM4EL98_9AVES</name>
<proteinExistence type="predicted"/>
<dbReference type="RefSeq" id="XP_067153477.1">
    <property type="nucleotide sequence ID" value="XM_067297376.1"/>
</dbReference>
<organism evidence="1 3">
    <name type="scientific">Apteryx mantelli</name>
    <name type="common">North Island brown kiwi</name>
    <dbReference type="NCBI Taxonomy" id="2696672"/>
    <lineage>
        <taxon>Eukaryota</taxon>
        <taxon>Metazoa</taxon>
        <taxon>Chordata</taxon>
        <taxon>Craniata</taxon>
        <taxon>Vertebrata</taxon>
        <taxon>Euteleostomi</taxon>
        <taxon>Archelosauria</taxon>
        <taxon>Archosauria</taxon>
        <taxon>Dinosauria</taxon>
        <taxon>Saurischia</taxon>
        <taxon>Theropoda</taxon>
        <taxon>Coelurosauria</taxon>
        <taxon>Aves</taxon>
        <taxon>Palaeognathae</taxon>
        <taxon>Apterygiformes</taxon>
        <taxon>Apterygidae</taxon>
        <taxon>Apteryx</taxon>
    </lineage>
</organism>
<dbReference type="RefSeq" id="XP_067153478.1">
    <property type="nucleotide sequence ID" value="XM_067297377.1"/>
</dbReference>
<protein>
    <submittedName>
        <fullName evidence="2 3">Maestro heat-like repeat-containing protein family member 7 isoform X2</fullName>
    </submittedName>
</protein>
<keyword evidence="1" id="KW-1185">Reference proteome</keyword>
<dbReference type="GeneID" id="106494840"/>
<evidence type="ECO:0000313" key="3">
    <source>
        <dbReference type="RefSeq" id="XP_067153478.1"/>
    </source>
</evidence>
<evidence type="ECO:0000313" key="1">
    <source>
        <dbReference type="Proteomes" id="UP001652627"/>
    </source>
</evidence>
<reference evidence="2 3" key="1">
    <citation type="submission" date="2025-05" db="UniProtKB">
        <authorList>
            <consortium name="RefSeq"/>
        </authorList>
    </citation>
    <scope>IDENTIFICATION</scope>
    <source>
        <tissue evidence="2 3">Blood</tissue>
    </source>
</reference>
<dbReference type="Proteomes" id="UP001652627">
    <property type="component" value="Chromosome 5"/>
</dbReference>
<evidence type="ECO:0000313" key="2">
    <source>
        <dbReference type="RefSeq" id="XP_067153477.1"/>
    </source>
</evidence>
<gene>
    <name evidence="2 3" type="primary">LOC106494840</name>
</gene>
<accession>A0ABM4EL98</accession>
<sequence length="99" mass="11140">MTSVLFRCAKSHFQLALSLVEEFTETFQQQEEAIQEEPQESLLCPQAIMVMEQLSKLQPHLSREENCSLLAQCCQGIVCLRHLEQMEEEGEVAAAPACA</sequence>